<evidence type="ECO:0000256" key="1">
    <source>
        <dbReference type="SAM" id="SignalP"/>
    </source>
</evidence>
<dbReference type="EMBL" id="JBAHYK010000261">
    <property type="protein sequence ID" value="KAL0575928.1"/>
    <property type="molecule type" value="Genomic_DNA"/>
</dbReference>
<evidence type="ECO:0000313" key="3">
    <source>
        <dbReference type="Proteomes" id="UP001465976"/>
    </source>
</evidence>
<gene>
    <name evidence="2" type="ORF">V5O48_006038</name>
</gene>
<sequence>MVPILPFLIALTLRTYAVFAEQAQSITIQSFPVKPDNAAQKLADAMSAFKASNSDKIESAFLGMISSDAGSVAEQIFLWNDLGYLDVTQPFLQFSSSPSKVNVSTATVNNKTSLYDALHAPLTETIIHEIAPEVDVDDFARTLNDISENIRSSPPNGYGSTSGFYEKEGKRYLVVVNGWGSPEAAENWLANLDEATAAAFQKLLASLAGPPQPTFKHVVEIV</sequence>
<reference evidence="2 3" key="1">
    <citation type="submission" date="2024-02" db="EMBL/GenBank/DDBJ databases">
        <title>A draft genome for the cacao thread blight pathogen Marasmius crinis-equi.</title>
        <authorList>
            <person name="Cohen S.P."/>
            <person name="Baruah I.K."/>
            <person name="Amoako-Attah I."/>
            <person name="Bukari Y."/>
            <person name="Meinhardt L.W."/>
            <person name="Bailey B.A."/>
        </authorList>
    </citation>
    <scope>NUCLEOTIDE SEQUENCE [LARGE SCALE GENOMIC DNA]</scope>
    <source>
        <strain evidence="2 3">GH-76</strain>
    </source>
</reference>
<keyword evidence="1" id="KW-0732">Signal</keyword>
<feature type="chain" id="PRO_5045555128" description="ABM domain-containing protein" evidence="1">
    <location>
        <begin position="21"/>
        <end position="222"/>
    </location>
</feature>
<evidence type="ECO:0008006" key="4">
    <source>
        <dbReference type="Google" id="ProtNLM"/>
    </source>
</evidence>
<accession>A0ABR3FKT2</accession>
<comment type="caution">
    <text evidence="2">The sequence shown here is derived from an EMBL/GenBank/DDBJ whole genome shotgun (WGS) entry which is preliminary data.</text>
</comment>
<name>A0ABR3FKT2_9AGAR</name>
<feature type="signal peptide" evidence="1">
    <location>
        <begin position="1"/>
        <end position="20"/>
    </location>
</feature>
<organism evidence="2 3">
    <name type="scientific">Marasmius crinis-equi</name>
    <dbReference type="NCBI Taxonomy" id="585013"/>
    <lineage>
        <taxon>Eukaryota</taxon>
        <taxon>Fungi</taxon>
        <taxon>Dikarya</taxon>
        <taxon>Basidiomycota</taxon>
        <taxon>Agaricomycotina</taxon>
        <taxon>Agaricomycetes</taxon>
        <taxon>Agaricomycetidae</taxon>
        <taxon>Agaricales</taxon>
        <taxon>Marasmiineae</taxon>
        <taxon>Marasmiaceae</taxon>
        <taxon>Marasmius</taxon>
    </lineage>
</organism>
<dbReference type="Proteomes" id="UP001465976">
    <property type="component" value="Unassembled WGS sequence"/>
</dbReference>
<proteinExistence type="predicted"/>
<keyword evidence="3" id="KW-1185">Reference proteome</keyword>
<evidence type="ECO:0000313" key="2">
    <source>
        <dbReference type="EMBL" id="KAL0575928.1"/>
    </source>
</evidence>
<protein>
    <recommendedName>
        <fullName evidence="4">ABM domain-containing protein</fullName>
    </recommendedName>
</protein>